<dbReference type="AlphaFoldDB" id="A0A1I6W2Y4"/>
<feature type="chain" id="PRO_5011785723" description="Copper-binding protein" evidence="1">
    <location>
        <begin position="22"/>
        <end position="143"/>
    </location>
</feature>
<keyword evidence="1" id="KW-0732">Signal</keyword>
<dbReference type="InterPro" id="IPR036182">
    <property type="entry name" value="PCuAC_sf"/>
</dbReference>
<dbReference type="STRING" id="311180.SAMN04488050_114105"/>
<reference evidence="3" key="1">
    <citation type="submission" date="2016-10" db="EMBL/GenBank/DDBJ databases">
        <authorList>
            <person name="Varghese N."/>
            <person name="Submissions S."/>
        </authorList>
    </citation>
    <scope>NUCLEOTIDE SEQUENCE [LARGE SCALE GENOMIC DNA]</scope>
    <source>
        <strain evidence="3">DSM 26894</strain>
    </source>
</reference>
<sequence>MNLKIATALVLSLSTAGIARAEITVSEAYARAAMPSAPTGAIYMVLHNDGPEDDRLLAAESEIAAKTMLHGSSESAGGVMKMTGHAQGVVIPAGGSHAFAQGGDHVMLMGLTRSLEQGATVSLVLTFEQAGEMRLEVPVDLER</sequence>
<evidence type="ECO:0000313" key="2">
    <source>
        <dbReference type="EMBL" id="SFT20330.1"/>
    </source>
</evidence>
<evidence type="ECO:0008006" key="4">
    <source>
        <dbReference type="Google" id="ProtNLM"/>
    </source>
</evidence>
<dbReference type="SUPFAM" id="SSF110087">
    <property type="entry name" value="DR1885-like metal-binding protein"/>
    <property type="match status" value="1"/>
</dbReference>
<dbReference type="PANTHER" id="PTHR36302:SF1">
    <property type="entry name" value="COPPER CHAPERONE PCU(A)C"/>
    <property type="match status" value="1"/>
</dbReference>
<dbReference type="Gene3D" id="2.60.40.1890">
    <property type="entry name" value="PCu(A)C copper chaperone"/>
    <property type="match status" value="1"/>
</dbReference>
<dbReference type="PANTHER" id="PTHR36302">
    <property type="entry name" value="BLR7088 PROTEIN"/>
    <property type="match status" value="1"/>
</dbReference>
<accession>A0A1I6W2Y4</accession>
<name>A0A1I6W2Y4_9RHOB</name>
<proteinExistence type="predicted"/>
<feature type="signal peptide" evidence="1">
    <location>
        <begin position="1"/>
        <end position="21"/>
    </location>
</feature>
<evidence type="ECO:0000313" key="3">
    <source>
        <dbReference type="Proteomes" id="UP000199392"/>
    </source>
</evidence>
<keyword evidence="3" id="KW-1185">Reference proteome</keyword>
<dbReference type="InterPro" id="IPR058248">
    <property type="entry name" value="Lxx211020-like"/>
</dbReference>
<dbReference type="InterPro" id="IPR007410">
    <property type="entry name" value="LpqE-like"/>
</dbReference>
<evidence type="ECO:0000256" key="1">
    <source>
        <dbReference type="SAM" id="SignalP"/>
    </source>
</evidence>
<dbReference type="RefSeq" id="WP_092429712.1">
    <property type="nucleotide sequence ID" value="NZ_FNCL01000015.1"/>
</dbReference>
<dbReference type="OrthoDB" id="9796962at2"/>
<protein>
    <recommendedName>
        <fullName evidence="4">Copper-binding protein</fullName>
    </recommendedName>
</protein>
<dbReference type="Pfam" id="PF04314">
    <property type="entry name" value="PCuAC"/>
    <property type="match status" value="1"/>
</dbReference>
<gene>
    <name evidence="2" type="ORF">SAMN04488050_114105</name>
</gene>
<dbReference type="Proteomes" id="UP000199392">
    <property type="component" value="Unassembled WGS sequence"/>
</dbReference>
<dbReference type="EMBL" id="FOZW01000014">
    <property type="protein sequence ID" value="SFT20330.1"/>
    <property type="molecule type" value="Genomic_DNA"/>
</dbReference>
<organism evidence="2 3">
    <name type="scientific">Alloyangia pacifica</name>
    <dbReference type="NCBI Taxonomy" id="311180"/>
    <lineage>
        <taxon>Bacteria</taxon>
        <taxon>Pseudomonadati</taxon>
        <taxon>Pseudomonadota</taxon>
        <taxon>Alphaproteobacteria</taxon>
        <taxon>Rhodobacterales</taxon>
        <taxon>Roseobacteraceae</taxon>
        <taxon>Alloyangia</taxon>
    </lineage>
</organism>